<dbReference type="SUPFAM" id="SSF51735">
    <property type="entry name" value="NAD(P)-binding Rossmann-fold domains"/>
    <property type="match status" value="1"/>
</dbReference>
<sequence>MHVLITGGAGFIGSHLVDLHLGRGDKVHVVDNLSTGSRDNLASHLDRADFHFTEADIVTWPSLDEAVGWADRIYHLAAVVGVFRVLERPIDVMATNIAGSERLLRAVDHCGWRPQVLLASSSEVYGPRVDGCLREDMDLIVQADAPPRWNYAISKLADEAFALSYARTKAIPVTVVRLFNTVGPRQRGRYGMVVPRFVSQAVAGDPLTVFGDGTQSRSFTDVRDTVQMLDQLAGCATTDGLIVNVGGNHEISINELAERAIERAGSSSPVEHLPYEVAYGQEYVDIPHRCPDLTRLHGLIEYRPQWTLDATLDDLIARVRHREGAS</sequence>
<reference evidence="6 7" key="1">
    <citation type="submission" date="2023-11" db="EMBL/GenBank/DDBJ databases">
        <title>MicrobeMod: A computational toolkit for identifying prokaryotic methylation and restriction-modification with nanopore sequencing.</title>
        <authorList>
            <person name="Crits-Christoph A."/>
            <person name="Kang S.C."/>
            <person name="Lee H."/>
            <person name="Ostrov N."/>
        </authorList>
    </citation>
    <scope>NUCLEOTIDE SEQUENCE [LARGE SCALE GENOMIC DNA]</scope>
    <source>
        <strain evidence="6 7">ATCC 49870</strain>
    </source>
</reference>
<comment type="cofactor">
    <cofactor evidence="1">
        <name>NAD(+)</name>
        <dbReference type="ChEBI" id="CHEBI:57540"/>
    </cofactor>
</comment>
<dbReference type="GO" id="GO:0008446">
    <property type="term" value="F:GDP-mannose 4,6-dehydratase activity"/>
    <property type="evidence" value="ECO:0007669"/>
    <property type="project" value="UniProtKB-EC"/>
</dbReference>
<proteinExistence type="predicted"/>
<evidence type="ECO:0000256" key="1">
    <source>
        <dbReference type="ARBA" id="ARBA00001911"/>
    </source>
</evidence>
<keyword evidence="7" id="KW-1185">Reference proteome</keyword>
<organism evidence="6 7">
    <name type="scientific">Guyparkeria halophila</name>
    <dbReference type="NCBI Taxonomy" id="47960"/>
    <lineage>
        <taxon>Bacteria</taxon>
        <taxon>Pseudomonadati</taxon>
        <taxon>Pseudomonadota</taxon>
        <taxon>Gammaproteobacteria</taxon>
        <taxon>Chromatiales</taxon>
        <taxon>Thioalkalibacteraceae</taxon>
        <taxon>Guyparkeria</taxon>
    </lineage>
</organism>
<keyword evidence="4 6" id="KW-0456">Lyase</keyword>
<dbReference type="PANTHER" id="PTHR43078:SF6">
    <property type="entry name" value="UDP-GLUCURONIC ACID DECARBOXYLASE 1"/>
    <property type="match status" value="1"/>
</dbReference>
<evidence type="ECO:0000313" key="6">
    <source>
        <dbReference type="EMBL" id="WQH16067.1"/>
    </source>
</evidence>
<evidence type="ECO:0000313" key="7">
    <source>
        <dbReference type="Proteomes" id="UP001327459"/>
    </source>
</evidence>
<evidence type="ECO:0000256" key="3">
    <source>
        <dbReference type="ARBA" id="ARBA00023027"/>
    </source>
</evidence>
<dbReference type="InterPro" id="IPR044516">
    <property type="entry name" value="UXS-like"/>
</dbReference>
<name>A0ABZ0YXP8_9GAMM</name>
<dbReference type="RefSeq" id="WP_322521085.1">
    <property type="nucleotide sequence ID" value="NZ_CP140153.1"/>
</dbReference>
<feature type="domain" description="NAD-dependent epimerase/dehydratase" evidence="5">
    <location>
        <begin position="3"/>
        <end position="246"/>
    </location>
</feature>
<dbReference type="InterPro" id="IPR036291">
    <property type="entry name" value="NAD(P)-bd_dom_sf"/>
</dbReference>
<dbReference type="Proteomes" id="UP001327459">
    <property type="component" value="Chromosome"/>
</dbReference>
<evidence type="ECO:0000256" key="2">
    <source>
        <dbReference type="ARBA" id="ARBA00022793"/>
    </source>
</evidence>
<dbReference type="EC" id="4.2.1.47" evidence="6"/>
<keyword evidence="2" id="KW-0210">Decarboxylase</keyword>
<accession>A0ABZ0YXP8</accession>
<evidence type="ECO:0000259" key="5">
    <source>
        <dbReference type="Pfam" id="PF01370"/>
    </source>
</evidence>
<keyword evidence="3" id="KW-0520">NAD</keyword>
<gene>
    <name evidence="6" type="ORF">SR882_09920</name>
</gene>
<dbReference type="InterPro" id="IPR001509">
    <property type="entry name" value="Epimerase_deHydtase"/>
</dbReference>
<dbReference type="EMBL" id="CP140153">
    <property type="protein sequence ID" value="WQH16067.1"/>
    <property type="molecule type" value="Genomic_DNA"/>
</dbReference>
<dbReference type="PANTHER" id="PTHR43078">
    <property type="entry name" value="UDP-GLUCURONIC ACID DECARBOXYLASE-RELATED"/>
    <property type="match status" value="1"/>
</dbReference>
<dbReference type="Pfam" id="PF01370">
    <property type="entry name" value="Epimerase"/>
    <property type="match status" value="1"/>
</dbReference>
<evidence type="ECO:0000256" key="4">
    <source>
        <dbReference type="ARBA" id="ARBA00023239"/>
    </source>
</evidence>
<dbReference type="Gene3D" id="3.40.50.720">
    <property type="entry name" value="NAD(P)-binding Rossmann-like Domain"/>
    <property type="match status" value="1"/>
</dbReference>
<protein>
    <submittedName>
        <fullName evidence="6">GDP-mannose 4,6-dehydratase</fullName>
        <ecNumber evidence="6">4.2.1.47</ecNumber>
    </submittedName>
</protein>